<name>A0ABS5EIL5_9PROT</name>
<dbReference type="RefSeq" id="WP_211869530.1">
    <property type="nucleotide sequence ID" value="NZ_JAAEDI010000014.1"/>
</dbReference>
<evidence type="ECO:0000313" key="4">
    <source>
        <dbReference type="Proteomes" id="UP000698752"/>
    </source>
</evidence>
<comment type="caution">
    <text evidence="3">The sequence shown here is derived from an EMBL/GenBank/DDBJ whole genome shotgun (WGS) entry which is preliminary data.</text>
</comment>
<feature type="region of interest" description="Disordered" evidence="1">
    <location>
        <begin position="187"/>
        <end position="206"/>
    </location>
</feature>
<proteinExistence type="predicted"/>
<dbReference type="InterPro" id="IPR016186">
    <property type="entry name" value="C-type_lectin-like/link_sf"/>
</dbReference>
<dbReference type="Gene3D" id="3.10.100.10">
    <property type="entry name" value="Mannose-Binding Protein A, subunit A"/>
    <property type="match status" value="1"/>
</dbReference>
<evidence type="ECO:0000313" key="3">
    <source>
        <dbReference type="EMBL" id="MBR0650868.1"/>
    </source>
</evidence>
<feature type="compositionally biased region" description="Low complexity" evidence="1">
    <location>
        <begin position="150"/>
        <end position="159"/>
    </location>
</feature>
<keyword evidence="2" id="KW-0732">Signal</keyword>
<feature type="chain" id="PRO_5046660329" description="Lectin" evidence="2">
    <location>
        <begin position="24"/>
        <end position="222"/>
    </location>
</feature>
<dbReference type="Proteomes" id="UP000698752">
    <property type="component" value="Unassembled WGS sequence"/>
</dbReference>
<feature type="region of interest" description="Disordered" evidence="1">
    <location>
        <begin position="127"/>
        <end position="160"/>
    </location>
</feature>
<organism evidence="3 4">
    <name type="scientific">Neoroseomonas terrae</name>
    <dbReference type="NCBI Taxonomy" id="424799"/>
    <lineage>
        <taxon>Bacteria</taxon>
        <taxon>Pseudomonadati</taxon>
        <taxon>Pseudomonadota</taxon>
        <taxon>Alphaproteobacteria</taxon>
        <taxon>Acetobacterales</taxon>
        <taxon>Acetobacteraceae</taxon>
        <taxon>Neoroseomonas</taxon>
    </lineage>
</organism>
<evidence type="ECO:0008006" key="5">
    <source>
        <dbReference type="Google" id="ProtNLM"/>
    </source>
</evidence>
<evidence type="ECO:0000256" key="1">
    <source>
        <dbReference type="SAM" id="MobiDB-lite"/>
    </source>
</evidence>
<feature type="compositionally biased region" description="Polar residues" evidence="1">
    <location>
        <begin position="137"/>
        <end position="149"/>
    </location>
</feature>
<evidence type="ECO:0000256" key="2">
    <source>
        <dbReference type="SAM" id="SignalP"/>
    </source>
</evidence>
<dbReference type="InterPro" id="IPR016187">
    <property type="entry name" value="CTDL_fold"/>
</dbReference>
<reference evidence="4" key="1">
    <citation type="journal article" date="2021" name="Syst. Appl. Microbiol.">
        <title>Roseomonas hellenica sp. nov., isolated from roots of wild-growing Alkanna tinctoria.</title>
        <authorList>
            <person name="Rat A."/>
            <person name="Naranjo H.D."/>
            <person name="Lebbe L."/>
            <person name="Cnockaert M."/>
            <person name="Krigas N."/>
            <person name="Grigoriadou K."/>
            <person name="Maloupa E."/>
            <person name="Willems A."/>
        </authorList>
    </citation>
    <scope>NUCLEOTIDE SEQUENCE [LARGE SCALE GENOMIC DNA]</scope>
    <source>
        <strain evidence="4">LMG 31159</strain>
    </source>
</reference>
<keyword evidence="4" id="KW-1185">Reference proteome</keyword>
<dbReference type="SUPFAM" id="SSF56436">
    <property type="entry name" value="C-type lectin-like"/>
    <property type="match status" value="1"/>
</dbReference>
<protein>
    <recommendedName>
        <fullName evidence="5">Lectin</fullName>
    </recommendedName>
</protein>
<feature type="signal peptide" evidence="2">
    <location>
        <begin position="1"/>
        <end position="23"/>
    </location>
</feature>
<dbReference type="EMBL" id="JAAEDI010000014">
    <property type="protein sequence ID" value="MBR0650868.1"/>
    <property type="molecule type" value="Genomic_DNA"/>
</dbReference>
<sequence>MTRIMPPAAMLAALLAFSGGGQAQAPQPGQMTFFVTSVGSGRGADLGGLAGADAHCQALALATGMGPRNWRAYLSTTAAGGSPAVNARDRIGRGPWLNARGVAIARSVEDLHSDANNLTKQTALTERGEVVSGRGDATNNHDMLTGSQPDGTASTGSDDTTCRNWTYSGADGSALVGHHDRIGLRDDAPSRSWNMSHPSRGCSQEGLRSTGGAGLFYCFAVD</sequence>
<accession>A0ABS5EIL5</accession>
<gene>
    <name evidence="3" type="ORF">GXW78_14440</name>
</gene>